<organism evidence="1 2">
    <name type="scientific">Durusdinium trenchii</name>
    <dbReference type="NCBI Taxonomy" id="1381693"/>
    <lineage>
        <taxon>Eukaryota</taxon>
        <taxon>Sar</taxon>
        <taxon>Alveolata</taxon>
        <taxon>Dinophyceae</taxon>
        <taxon>Suessiales</taxon>
        <taxon>Symbiodiniaceae</taxon>
        <taxon>Durusdinium</taxon>
    </lineage>
</organism>
<comment type="caution">
    <text evidence="1">The sequence shown here is derived from an EMBL/GenBank/DDBJ whole genome shotgun (WGS) entry which is preliminary data.</text>
</comment>
<protein>
    <submittedName>
        <fullName evidence="1">Uncharacterized protein</fullName>
    </submittedName>
</protein>
<evidence type="ECO:0000313" key="2">
    <source>
        <dbReference type="Proteomes" id="UP001642484"/>
    </source>
</evidence>
<dbReference type="EMBL" id="CAXAMN010028484">
    <property type="protein sequence ID" value="CAK9116700.1"/>
    <property type="molecule type" value="Genomic_DNA"/>
</dbReference>
<reference evidence="1 2" key="1">
    <citation type="submission" date="2024-02" db="EMBL/GenBank/DDBJ databases">
        <authorList>
            <person name="Chen Y."/>
            <person name="Shah S."/>
            <person name="Dougan E. K."/>
            <person name="Thang M."/>
            <person name="Chan C."/>
        </authorList>
    </citation>
    <scope>NUCLEOTIDE SEQUENCE [LARGE SCALE GENOMIC DNA]</scope>
</reference>
<dbReference type="Proteomes" id="UP001642484">
    <property type="component" value="Unassembled WGS sequence"/>
</dbReference>
<name>A0ABP0SWY3_9DINO</name>
<proteinExistence type="predicted"/>
<keyword evidence="2" id="KW-1185">Reference proteome</keyword>
<evidence type="ECO:0000313" key="1">
    <source>
        <dbReference type="EMBL" id="CAK9116700.1"/>
    </source>
</evidence>
<sequence>MEQLLSKPNVVYTKADQCQYGLRGESGQPQRKRTGFATNSPEIAKALNALCPGDHQREVIIGGNKSKKAQIYPEGLREAILAAYSRSIGAEDDQIKSKAFYLVQHGNYMLKNHEVRMMKETMNRKELSFNECVGVDVVFLPTLGNRSRHEYLEIYLNKVDSIEEIGGRMPLCFAQSSLAVEIAQSLDDWTPLDPEHSEAHALQRDTGDGWEGSLPGFFPQLDMQTWNDAETVQAL</sequence>
<accession>A0ABP0SWY3</accession>
<gene>
    <name evidence="1" type="ORF">CCMP2556_LOCUS54209</name>
</gene>